<feature type="domain" description="Plastocyanin-like" evidence="6">
    <location>
        <begin position="28"/>
        <end position="140"/>
    </location>
</feature>
<dbReference type="Pfam" id="PF00394">
    <property type="entry name" value="Cu-oxidase"/>
    <property type="match status" value="1"/>
</dbReference>
<dbReference type="InterPro" id="IPR002355">
    <property type="entry name" value="Cu_oxidase_Cu_BS"/>
</dbReference>
<dbReference type="EMBL" id="QUAJ01000041">
    <property type="protein sequence ID" value="REI39517.1"/>
    <property type="molecule type" value="Genomic_DNA"/>
</dbReference>
<comment type="caution">
    <text evidence="7">The sequence shown here is derived from an EMBL/GenBank/DDBJ whole genome shotgun (WGS) entry which is preliminary data.</text>
</comment>
<dbReference type="InterPro" id="IPR008972">
    <property type="entry name" value="Cupredoxin"/>
</dbReference>
<dbReference type="PANTHER" id="PTHR11709:SF394">
    <property type="entry name" value="FI03373P-RELATED"/>
    <property type="match status" value="1"/>
</dbReference>
<dbReference type="CDD" id="cd13848">
    <property type="entry name" value="CuRO_1_CopA"/>
    <property type="match status" value="1"/>
</dbReference>
<dbReference type="Gene3D" id="2.60.40.420">
    <property type="entry name" value="Cupredoxins - blue copper proteins"/>
    <property type="match status" value="3"/>
</dbReference>
<keyword evidence="1" id="KW-0479">Metal-binding</keyword>
<keyword evidence="3" id="KW-0186">Copper</keyword>
<reference evidence="7 8" key="1">
    <citation type="submission" date="2018-08" db="EMBL/GenBank/DDBJ databases">
        <title>Draft genome sequence of Psychrilyobacter sp. strain SD5 isolated from Black Sea water.</title>
        <authorList>
            <person name="Yadav S."/>
            <person name="Villanueva L."/>
            <person name="Damste J.S.S."/>
        </authorList>
    </citation>
    <scope>NUCLEOTIDE SEQUENCE [LARGE SCALE GENOMIC DNA]</scope>
    <source>
        <strain evidence="7 8">SD5</strain>
    </source>
</reference>
<dbReference type="InterPro" id="IPR001117">
    <property type="entry name" value="Cu-oxidase_2nd"/>
</dbReference>
<evidence type="ECO:0000313" key="8">
    <source>
        <dbReference type="Proteomes" id="UP000263486"/>
    </source>
</evidence>
<sequence length="651" mass="74550">MKKYLYLFIYIILSVISTAKVVEYEIDIAYTEVNFTGTPVMAMTLNGGIPGPTLEFTEGDLLRVTFNNKMDVETSIHWHGLLVPNDQDGVPYLNTPPILPETSFTYEIPLIQSGTYWYHSHTGLQEQRGVYGSIVIHPKDKKETMTEYVAVLSDWTDESPDRVLRNLKKDGDYYALKKGTVQSWERVVRKGQISERLMSSLTRMGPMDLSDVGYDAFLINGQKKISLKNIKEGTPIKLRVINAAASTYFNLSYSKGTMKVVAADGLNVMPVHRDDILMGVAETYDLIVEAGGTFKASAQDGTGDTMLHIGEIQMTKDEEKTSHMMPMEISMMNHDMSMNSKGKASSYDFLMAMKSTEYSNDLQEKIIRLKLTGDMERYVWTFNNKALSESDKILIRKGEKIKFVLENETMMHHPLHLHGHFFRVINKHGPNSPLKHTVDVPPMQTVEIEFLANEEKDWFFHCHNLYHMKTGMSRIVSYNNEELPKALSTKLSSDRKWFYKGDVAGATNYSAANFSSFNTKNTLSLSGEVSYEGEHDLDLYYSRYINRNLSLTLGFNFNEEDDGEIDNRGFLGIEYLLPLLIESELKLYDDGDIEIVFSNELQLTDKLQFNWEIDTQGEYLLELEYRYRKWISFTANTHSEYDEGIGVKIRF</sequence>
<dbReference type="RefSeq" id="WP_114643585.1">
    <property type="nucleotide sequence ID" value="NZ_JAACIO010000015.1"/>
</dbReference>
<organism evidence="7 8">
    <name type="scientific">Psychrilyobacter piezotolerans</name>
    <dbReference type="NCBI Taxonomy" id="2293438"/>
    <lineage>
        <taxon>Bacteria</taxon>
        <taxon>Fusobacteriati</taxon>
        <taxon>Fusobacteriota</taxon>
        <taxon>Fusobacteriia</taxon>
        <taxon>Fusobacteriales</taxon>
        <taxon>Fusobacteriaceae</taxon>
        <taxon>Psychrilyobacter</taxon>
    </lineage>
</organism>
<evidence type="ECO:0000313" key="7">
    <source>
        <dbReference type="EMBL" id="REI39517.1"/>
    </source>
</evidence>
<dbReference type="PANTHER" id="PTHR11709">
    <property type="entry name" value="MULTI-COPPER OXIDASE"/>
    <property type="match status" value="1"/>
</dbReference>
<feature type="domain" description="Plastocyanin-like" evidence="5">
    <location>
        <begin position="368"/>
        <end position="479"/>
    </location>
</feature>
<name>A0ABX9KDJ2_9FUSO</name>
<dbReference type="InterPro" id="IPR034284">
    <property type="entry name" value="CuRO_1_CopA"/>
</dbReference>
<dbReference type="Pfam" id="PF07731">
    <property type="entry name" value="Cu-oxidase_2"/>
    <property type="match status" value="1"/>
</dbReference>
<dbReference type="InterPro" id="IPR045087">
    <property type="entry name" value="Cu-oxidase_fam"/>
</dbReference>
<accession>A0ABX9KDJ2</accession>
<evidence type="ECO:0000256" key="2">
    <source>
        <dbReference type="ARBA" id="ARBA00023002"/>
    </source>
</evidence>
<dbReference type="SUPFAM" id="SSF49503">
    <property type="entry name" value="Cupredoxins"/>
    <property type="match status" value="3"/>
</dbReference>
<proteinExistence type="predicted"/>
<feature type="domain" description="Plastocyanin-like" evidence="4">
    <location>
        <begin position="213"/>
        <end position="291"/>
    </location>
</feature>
<dbReference type="Pfam" id="PF07732">
    <property type="entry name" value="Cu-oxidase_3"/>
    <property type="match status" value="1"/>
</dbReference>
<dbReference type="InterPro" id="IPR011707">
    <property type="entry name" value="Cu-oxidase-like_N"/>
</dbReference>
<evidence type="ECO:0000259" key="6">
    <source>
        <dbReference type="Pfam" id="PF07732"/>
    </source>
</evidence>
<evidence type="ECO:0000259" key="4">
    <source>
        <dbReference type="Pfam" id="PF00394"/>
    </source>
</evidence>
<dbReference type="InterPro" id="IPR011706">
    <property type="entry name" value="Cu-oxidase_C"/>
</dbReference>
<evidence type="ECO:0000256" key="3">
    <source>
        <dbReference type="ARBA" id="ARBA00023008"/>
    </source>
</evidence>
<keyword evidence="2" id="KW-0560">Oxidoreductase</keyword>
<dbReference type="PROSITE" id="PS00080">
    <property type="entry name" value="MULTICOPPER_OXIDASE2"/>
    <property type="match status" value="1"/>
</dbReference>
<evidence type="ECO:0000259" key="5">
    <source>
        <dbReference type="Pfam" id="PF07731"/>
    </source>
</evidence>
<protein>
    <submittedName>
        <fullName evidence="7">Copper oxidase</fullName>
    </submittedName>
</protein>
<gene>
    <name evidence="7" type="ORF">DYH56_14490</name>
</gene>
<evidence type="ECO:0000256" key="1">
    <source>
        <dbReference type="ARBA" id="ARBA00022723"/>
    </source>
</evidence>
<dbReference type="CDD" id="cd13896">
    <property type="entry name" value="CuRO_3_CopA"/>
    <property type="match status" value="1"/>
</dbReference>
<dbReference type="Proteomes" id="UP000263486">
    <property type="component" value="Unassembled WGS sequence"/>
</dbReference>
<dbReference type="InterPro" id="IPR034279">
    <property type="entry name" value="CuRO_3_CopA"/>
</dbReference>
<keyword evidence="8" id="KW-1185">Reference proteome</keyword>